<evidence type="ECO:0000313" key="1">
    <source>
        <dbReference type="EMBL" id="CAB4144234.1"/>
    </source>
</evidence>
<proteinExistence type="predicted"/>
<protein>
    <submittedName>
        <fullName evidence="1">Uncharacterized protein</fullName>
    </submittedName>
</protein>
<reference evidence="1" key="1">
    <citation type="submission" date="2020-04" db="EMBL/GenBank/DDBJ databases">
        <authorList>
            <person name="Chiriac C."/>
            <person name="Salcher M."/>
            <person name="Ghai R."/>
            <person name="Kavagutti S V."/>
        </authorList>
    </citation>
    <scope>NUCLEOTIDE SEQUENCE</scope>
</reference>
<dbReference type="EMBL" id="LR796435">
    <property type="protein sequence ID" value="CAB4144234.1"/>
    <property type="molecule type" value="Genomic_DNA"/>
</dbReference>
<accession>A0A6J5MCE1</accession>
<organism evidence="1">
    <name type="scientific">uncultured Caudovirales phage</name>
    <dbReference type="NCBI Taxonomy" id="2100421"/>
    <lineage>
        <taxon>Viruses</taxon>
        <taxon>Duplodnaviria</taxon>
        <taxon>Heunggongvirae</taxon>
        <taxon>Uroviricota</taxon>
        <taxon>Caudoviricetes</taxon>
        <taxon>Peduoviridae</taxon>
        <taxon>Maltschvirus</taxon>
        <taxon>Maltschvirus maltsch</taxon>
    </lineage>
</organism>
<name>A0A6J5MCE1_9CAUD</name>
<sequence>MVDPATAAMAAKATTDLVKGIFGAIAAKKRAGYISKQLDEQSKMLSIQWNRKITESVGQVVGGLGDRGLNFSGSVMDLALDTAFDGTLQKQSQKRQIEAEKQKALALGSEAALAALGKGVGDATGTYAEYQVKQAEDKT</sequence>
<gene>
    <name evidence="1" type="ORF">UFOVP457_32</name>
</gene>